<evidence type="ECO:0000313" key="3">
    <source>
        <dbReference type="EMBL" id="QHD65362.1"/>
    </source>
</evidence>
<dbReference type="GO" id="GO:0004077">
    <property type="term" value="F:biotin--[biotin carboxyl-carrier protein] ligase activity"/>
    <property type="evidence" value="ECO:0007669"/>
    <property type="project" value="UniProtKB-EC"/>
</dbReference>
<dbReference type="AlphaFoldDB" id="A0A6P1GAQ8"/>
<gene>
    <name evidence="3" type="ORF">GP480_02815</name>
</gene>
<organism evidence="3 4">
    <name type="scientific">Neorickettsia findlayensis</name>
    <dbReference type="NCBI Taxonomy" id="2686014"/>
    <lineage>
        <taxon>Bacteria</taxon>
        <taxon>Pseudomonadati</taxon>
        <taxon>Pseudomonadota</taxon>
        <taxon>Alphaproteobacteria</taxon>
        <taxon>Rickettsiales</taxon>
        <taxon>Anaplasmataceae</taxon>
        <taxon>Neorickettsia</taxon>
    </lineage>
</organism>
<reference evidence="3 4" key="2">
    <citation type="journal article" date="2020" name="MBio">
        <title>Isolation and Molecular Analysis of a Novel Neorickettsia Species That Causes Potomac Horse Fever.</title>
        <authorList>
            <person name="Teymournejad O."/>
            <person name="Lin M."/>
            <person name="Bekebrede H."/>
            <person name="Kamr A."/>
            <person name="Toribio R.E."/>
            <person name="Arroyo L.G."/>
            <person name="Baird J.D."/>
            <person name="Rikihisa Y."/>
        </authorList>
    </citation>
    <scope>NUCLEOTIDE SEQUENCE [LARGE SCALE GENOMIC DNA]</scope>
    <source>
        <strain evidence="3 4">Fin17</strain>
    </source>
</reference>
<dbReference type="EMBL" id="CP047224">
    <property type="protein sequence ID" value="QHD65362.1"/>
    <property type="molecule type" value="Genomic_DNA"/>
</dbReference>
<evidence type="ECO:0000256" key="1">
    <source>
        <dbReference type="ARBA" id="ARBA00022598"/>
    </source>
</evidence>
<name>A0A6P1GAQ8_9RICK</name>
<protein>
    <submittedName>
        <fullName evidence="3">Biotin--[acetyl-CoA-carboxylase] ligase</fullName>
        <ecNumber evidence="3">6.3.4.15</ecNumber>
    </submittedName>
</protein>
<dbReference type="InterPro" id="IPR045864">
    <property type="entry name" value="aa-tRNA-synth_II/BPL/LPL"/>
</dbReference>
<evidence type="ECO:0000259" key="2">
    <source>
        <dbReference type="Pfam" id="PF03099"/>
    </source>
</evidence>
<reference evidence="3 4" key="1">
    <citation type="journal article" date="2020" name="MBio">
        <title>Erratum for Teymournejad et al., 'Isolation and Molecular Analysis of a Novel Neorickettsia Species That Causes Potomac Horse Fever'.</title>
        <authorList>
            <person name="Teymournejad O."/>
            <person name="Lin M."/>
            <person name="Bekebrede H."/>
            <person name="Kamr A."/>
            <person name="Toribio R.E."/>
            <person name="Arroyo L.G."/>
            <person name="Baird J.D."/>
            <person name="Rikihisa Y."/>
        </authorList>
    </citation>
    <scope>NUCLEOTIDE SEQUENCE [LARGE SCALE GENOMIC DNA]</scope>
    <source>
        <strain evidence="3 4">Fin17</strain>
    </source>
</reference>
<dbReference type="RefSeq" id="WP_160095685.1">
    <property type="nucleotide sequence ID" value="NZ_CP047224.1"/>
</dbReference>
<dbReference type="Gene3D" id="3.30.930.10">
    <property type="entry name" value="Bira Bifunctional Protein, Domain 2"/>
    <property type="match status" value="1"/>
</dbReference>
<dbReference type="Pfam" id="PF03099">
    <property type="entry name" value="BPL_LplA_LipB"/>
    <property type="match status" value="1"/>
</dbReference>
<keyword evidence="1 3" id="KW-0436">Ligase</keyword>
<dbReference type="InterPro" id="IPR004408">
    <property type="entry name" value="Biotin_CoA_COase_ligase"/>
</dbReference>
<dbReference type="PANTHER" id="PTHR12835">
    <property type="entry name" value="BIOTIN PROTEIN LIGASE"/>
    <property type="match status" value="1"/>
</dbReference>
<keyword evidence="4" id="KW-1185">Reference proteome</keyword>
<dbReference type="Proteomes" id="UP000464912">
    <property type="component" value="Chromosome"/>
</dbReference>
<feature type="domain" description="BPL/LPL catalytic" evidence="2">
    <location>
        <begin position="90"/>
        <end position="126"/>
    </location>
</feature>
<dbReference type="SUPFAM" id="SSF55681">
    <property type="entry name" value="Class II aaRS and biotin synthetases"/>
    <property type="match status" value="1"/>
</dbReference>
<dbReference type="KEGG" id="nef:GP480_02815"/>
<dbReference type="NCBIfam" id="TIGR00121">
    <property type="entry name" value="birA_ligase"/>
    <property type="match status" value="1"/>
</dbReference>
<dbReference type="PANTHER" id="PTHR12835:SF5">
    <property type="entry name" value="BIOTIN--PROTEIN LIGASE"/>
    <property type="match status" value="1"/>
</dbReference>
<dbReference type="EC" id="6.3.4.15" evidence="3"/>
<proteinExistence type="predicted"/>
<dbReference type="InterPro" id="IPR004143">
    <property type="entry name" value="BPL_LPL_catalytic"/>
</dbReference>
<evidence type="ECO:0000313" key="4">
    <source>
        <dbReference type="Proteomes" id="UP000464912"/>
    </source>
</evidence>
<dbReference type="GO" id="GO:0005737">
    <property type="term" value="C:cytoplasm"/>
    <property type="evidence" value="ECO:0007669"/>
    <property type="project" value="TreeGrafter"/>
</dbReference>
<accession>A0A6P1GAQ8</accession>
<sequence>MFSRPLSLIRLKSPENTNDAVKDFISKGNCTLLIGEKPLFGKTRNGKSDWKIMEGNLFMSIGLFNEDVKTGEIVFKVVVAVGELLSNWVENLQYKWPNDILVGGKKICGILLEYNSGKLVIGIGINVLHSPYEWTTCLDKYHLISLNELPLQILASLRKHESKPIEQIVAIWRSKAFLLGKEIDFNANGKLERGVFIDVALDGALVLEDLHTKEQKKFYSGSICTT</sequence>